<dbReference type="InterPro" id="IPR036915">
    <property type="entry name" value="Cyclin-like_sf"/>
</dbReference>
<dbReference type="Gene3D" id="1.10.472.10">
    <property type="entry name" value="Cyclin-like"/>
    <property type="match status" value="1"/>
</dbReference>
<dbReference type="PANTHER" id="PTHR21615:SF2">
    <property type="entry name" value="CYCLIN N-TERMINAL DOMAIN-CONTAINING PROTEIN 1"/>
    <property type="match status" value="1"/>
</dbReference>
<name>A0A8S4N3A7_OWEFU</name>
<dbReference type="AlphaFoldDB" id="A0A8S4N3A7"/>
<protein>
    <recommendedName>
        <fullName evidence="3">Cyclin N-terminal domain-containing protein 1</fullName>
    </recommendedName>
</protein>
<gene>
    <name evidence="1" type="ORF">OFUS_LOCUS2562</name>
</gene>
<dbReference type="SUPFAM" id="SSF47954">
    <property type="entry name" value="Cyclin-like"/>
    <property type="match status" value="1"/>
</dbReference>
<evidence type="ECO:0008006" key="3">
    <source>
        <dbReference type="Google" id="ProtNLM"/>
    </source>
</evidence>
<dbReference type="EMBL" id="CAIIXF020000001">
    <property type="protein sequence ID" value="CAH1775233.1"/>
    <property type="molecule type" value="Genomic_DNA"/>
</dbReference>
<comment type="caution">
    <text evidence="1">The sequence shown here is derived from an EMBL/GenBank/DDBJ whole genome shotgun (WGS) entry which is preliminary data.</text>
</comment>
<dbReference type="CDD" id="cd20541">
    <property type="entry name" value="CYCLIN_CNTD1"/>
    <property type="match status" value="1"/>
</dbReference>
<organism evidence="1 2">
    <name type="scientific">Owenia fusiformis</name>
    <name type="common">Polychaete worm</name>
    <dbReference type="NCBI Taxonomy" id="6347"/>
    <lineage>
        <taxon>Eukaryota</taxon>
        <taxon>Metazoa</taxon>
        <taxon>Spiralia</taxon>
        <taxon>Lophotrochozoa</taxon>
        <taxon>Annelida</taxon>
        <taxon>Polychaeta</taxon>
        <taxon>Sedentaria</taxon>
        <taxon>Canalipalpata</taxon>
        <taxon>Sabellida</taxon>
        <taxon>Oweniida</taxon>
        <taxon>Oweniidae</taxon>
        <taxon>Owenia</taxon>
    </lineage>
</organism>
<evidence type="ECO:0000313" key="1">
    <source>
        <dbReference type="EMBL" id="CAH1775233.1"/>
    </source>
</evidence>
<evidence type="ECO:0000313" key="2">
    <source>
        <dbReference type="Proteomes" id="UP000749559"/>
    </source>
</evidence>
<dbReference type="GO" id="GO:0007131">
    <property type="term" value="P:reciprocal meiotic recombination"/>
    <property type="evidence" value="ECO:0007669"/>
    <property type="project" value="TreeGrafter"/>
</dbReference>
<dbReference type="PANTHER" id="PTHR21615">
    <property type="entry name" value="CYCLIN N-TERMINAL DOMAIN-CONTAINING PROTEIN 1"/>
    <property type="match status" value="1"/>
</dbReference>
<sequence length="313" mass="35938">MGTRRGELRIFGTPKEPLFNMRPQGMSTELLQDWLSILATENAEHMKQCSQRKSLFKCGLVTESVLLMAERLKQPIHSRFLSAELFDRFMSKHIEDLWDYVVNMESEKREKEWQAIQERIRNQMTLRMVSCIQLCSKLTSHAKVITCTKARLVLQNIGHKFSAESILQSELRVLKTLEYRVMVPSPLLFVETLLEILGHSDQDVEVKVYHDVCTKVLDLVYMNRQMFYDKLYFVATGQPLDDPAKRKRFASVEGDMMLLGTSAIAAATYIVDQSNTDKVVEELSKISKVPTDDILDFATIIVQEVIEGSTSVY</sequence>
<keyword evidence="2" id="KW-1185">Reference proteome</keyword>
<dbReference type="OrthoDB" id="9983043at2759"/>
<proteinExistence type="predicted"/>
<dbReference type="GO" id="GO:0035861">
    <property type="term" value="C:site of double-strand break"/>
    <property type="evidence" value="ECO:0007669"/>
    <property type="project" value="TreeGrafter"/>
</dbReference>
<dbReference type="Proteomes" id="UP000749559">
    <property type="component" value="Unassembled WGS sequence"/>
</dbReference>
<accession>A0A8S4N3A7</accession>
<reference evidence="1" key="1">
    <citation type="submission" date="2022-03" db="EMBL/GenBank/DDBJ databases">
        <authorList>
            <person name="Martin C."/>
        </authorList>
    </citation>
    <scope>NUCLEOTIDE SEQUENCE</scope>
</reference>